<keyword evidence="2" id="KW-0472">Membrane</keyword>
<organism evidence="3 4">
    <name type="scientific">Agrocybe pediades</name>
    <dbReference type="NCBI Taxonomy" id="84607"/>
    <lineage>
        <taxon>Eukaryota</taxon>
        <taxon>Fungi</taxon>
        <taxon>Dikarya</taxon>
        <taxon>Basidiomycota</taxon>
        <taxon>Agaricomycotina</taxon>
        <taxon>Agaricomycetes</taxon>
        <taxon>Agaricomycetidae</taxon>
        <taxon>Agaricales</taxon>
        <taxon>Agaricineae</taxon>
        <taxon>Strophariaceae</taxon>
        <taxon>Agrocybe</taxon>
    </lineage>
</organism>
<feature type="compositionally biased region" description="Basic residues" evidence="1">
    <location>
        <begin position="114"/>
        <end position="124"/>
    </location>
</feature>
<proteinExistence type="predicted"/>
<dbReference type="EMBL" id="JAACJL010000044">
    <property type="protein sequence ID" value="KAF4614666.1"/>
    <property type="molecule type" value="Genomic_DNA"/>
</dbReference>
<feature type="region of interest" description="Disordered" evidence="1">
    <location>
        <begin position="84"/>
        <end position="124"/>
    </location>
</feature>
<evidence type="ECO:0000313" key="3">
    <source>
        <dbReference type="EMBL" id="KAF4614666.1"/>
    </source>
</evidence>
<dbReference type="AlphaFoldDB" id="A0A8H4VL00"/>
<feature type="transmembrane region" description="Helical" evidence="2">
    <location>
        <begin position="6"/>
        <end position="28"/>
    </location>
</feature>
<reference evidence="3 4" key="1">
    <citation type="submission" date="2019-12" db="EMBL/GenBank/DDBJ databases">
        <authorList>
            <person name="Floudas D."/>
            <person name="Bentzer J."/>
            <person name="Ahren D."/>
            <person name="Johansson T."/>
            <person name="Persson P."/>
            <person name="Tunlid A."/>
        </authorList>
    </citation>
    <scope>NUCLEOTIDE SEQUENCE [LARGE SCALE GENOMIC DNA]</scope>
    <source>
        <strain evidence="3 4">CBS 102.39</strain>
    </source>
</reference>
<keyword evidence="2" id="KW-0812">Transmembrane</keyword>
<comment type="caution">
    <text evidence="3">The sequence shown here is derived from an EMBL/GenBank/DDBJ whole genome shotgun (WGS) entry which is preliminary data.</text>
</comment>
<protein>
    <submittedName>
        <fullName evidence="3">Uncharacterized protein</fullName>
    </submittedName>
</protein>
<evidence type="ECO:0000313" key="4">
    <source>
        <dbReference type="Proteomes" id="UP000521872"/>
    </source>
</evidence>
<sequence length="124" mass="13570">MANWVDFLSLIVTVSVFGGVIYGVVFLVQSINEGLKSTKESLKQKGVDISASGVSVKTSKRFDREDYVDATQRGLIKTMNAASFKRSDSIESSSAPKMERGSSYSSTKSAEEKKKKKSVFAKNK</sequence>
<evidence type="ECO:0000256" key="2">
    <source>
        <dbReference type="SAM" id="Phobius"/>
    </source>
</evidence>
<name>A0A8H4VL00_9AGAR</name>
<dbReference type="Proteomes" id="UP000521872">
    <property type="component" value="Unassembled WGS sequence"/>
</dbReference>
<keyword evidence="2" id="KW-1133">Transmembrane helix</keyword>
<evidence type="ECO:0000256" key="1">
    <source>
        <dbReference type="SAM" id="MobiDB-lite"/>
    </source>
</evidence>
<gene>
    <name evidence="3" type="ORF">D9613_003210</name>
</gene>
<accession>A0A8H4VL00</accession>
<keyword evidence="4" id="KW-1185">Reference proteome</keyword>